<protein>
    <submittedName>
        <fullName evidence="1">Uncharacterized protein</fullName>
    </submittedName>
</protein>
<dbReference type="EMBL" id="LVVM01006326">
    <property type="protein sequence ID" value="OJA08337.1"/>
    <property type="molecule type" value="Genomic_DNA"/>
</dbReference>
<dbReference type="OrthoDB" id="6513042at2759"/>
<evidence type="ECO:0000313" key="2">
    <source>
        <dbReference type="Proteomes" id="UP000183567"/>
    </source>
</evidence>
<proteinExistence type="predicted"/>
<gene>
    <name evidence="1" type="ORF">AZE42_11482</name>
</gene>
<sequence>MRGTIDPTEKVISVTTVGKESLTAAELYREDVVRQALESTPVAHPLIYYPDGTSWPPPVLNGFTRPPVFHHPYATPAAP</sequence>
<dbReference type="AlphaFoldDB" id="A0A1J8Q3P0"/>
<reference evidence="1 2" key="1">
    <citation type="submission" date="2016-03" db="EMBL/GenBank/DDBJ databases">
        <title>Comparative genomics of the ectomycorrhizal sister species Rhizopogon vinicolor and Rhizopogon vesiculosus (Basidiomycota: Boletales) reveals a divergence of the mating type B locus.</title>
        <authorList>
            <person name="Mujic A.B."/>
            <person name="Kuo A."/>
            <person name="Tritt A."/>
            <person name="Lipzen A."/>
            <person name="Chen C."/>
            <person name="Johnson J."/>
            <person name="Sharma A."/>
            <person name="Barry K."/>
            <person name="Grigoriev I.V."/>
            <person name="Spatafora J.W."/>
        </authorList>
    </citation>
    <scope>NUCLEOTIDE SEQUENCE [LARGE SCALE GENOMIC DNA]</scope>
    <source>
        <strain evidence="1 2">AM-OR11-056</strain>
    </source>
</reference>
<accession>A0A1J8Q3P0</accession>
<comment type="caution">
    <text evidence="1">The sequence shown here is derived from an EMBL/GenBank/DDBJ whole genome shotgun (WGS) entry which is preliminary data.</text>
</comment>
<name>A0A1J8Q3P0_9AGAM</name>
<dbReference type="Proteomes" id="UP000183567">
    <property type="component" value="Unassembled WGS sequence"/>
</dbReference>
<organism evidence="1 2">
    <name type="scientific">Rhizopogon vesiculosus</name>
    <dbReference type="NCBI Taxonomy" id="180088"/>
    <lineage>
        <taxon>Eukaryota</taxon>
        <taxon>Fungi</taxon>
        <taxon>Dikarya</taxon>
        <taxon>Basidiomycota</taxon>
        <taxon>Agaricomycotina</taxon>
        <taxon>Agaricomycetes</taxon>
        <taxon>Agaricomycetidae</taxon>
        <taxon>Boletales</taxon>
        <taxon>Suillineae</taxon>
        <taxon>Rhizopogonaceae</taxon>
        <taxon>Rhizopogon</taxon>
    </lineage>
</organism>
<evidence type="ECO:0000313" key="1">
    <source>
        <dbReference type="EMBL" id="OJA08337.1"/>
    </source>
</evidence>
<keyword evidence="2" id="KW-1185">Reference proteome</keyword>